<sequence>MSGRDARDRAPRVKNRAPAAVQITSEQLLREANERQEPAIKAPKQRVQDLEELTEFQGRKRTEFEGRIRYSRDSILSWIKYAQWEASQNEYERARSVFERALDVDPRSSELWIKYTDMELKTRNINHARNLFDRAVTLLPRVDALWYKYVYLEELLLNIAGARQIFERWMQWEPNDKAWQSYIKLEERYNELDRASEIYERWIGCRPIPKNWVTWAKYEEERGRPDKAREVFQTALEFFGDEEEQVEKAQQVFAAFARMETRLKEYERARVIYKFALARLPRSKSANLYSQYTKFEKQHGDRAGVELTVLGKRRIQYEEELAYDATNYDVWFSLARLEEDAYRADKEDGEDVEPTRVREVYERAVANVPPGMEKRYWRRYIVLWLQYAAFEEIDTKDFDRARDVYKAAIKLVPHKTFTFAKLWLAYAFFEIRRLDVTAARKVLGAGIGMCPKPKLFSGYIELEMRLREFDRVRMLYEKFLTYDPSLSSAWIQWTQVESAVEDFERVRAIFELAVQQPLDMPEIVWKAYIDFEAGEGERERTRHLYERLLERTSHVKVYISYALMEVSTLGGGEDEDGNEIEGEAGDAELARAVFERGYKDLRTRGEKEDRALLLEAWKSFEEQHGTGSDLAKLEEMMPTTRKRWRKAEDGSGALEEYWDLAFPDDEKDANPTTFKFFQAAQAWAAQRGSGAAAGAGGLSYDMPEDSDEEEDEDDEDDDEEGGEGSGAREPMDEDEDE</sequence>
<dbReference type="EMBL" id="RSCD01000018">
    <property type="protein sequence ID" value="RSH86951.1"/>
    <property type="molecule type" value="Genomic_DNA"/>
</dbReference>
<evidence type="ECO:0000256" key="6">
    <source>
        <dbReference type="ARBA" id="ARBA00022737"/>
    </source>
</evidence>
<keyword evidence="6" id="KW-0677">Repeat</keyword>
<comment type="subunit">
    <text evidence="3">Associated with the spliceosome.</text>
</comment>
<dbReference type="FunFam" id="1.25.40.10:FF:000327">
    <property type="entry name" value="Pre-mRNA-splicing factor CLF1"/>
    <property type="match status" value="1"/>
</dbReference>
<dbReference type="GO" id="GO:0071007">
    <property type="term" value="C:U2-type catalytic step 2 spliceosome"/>
    <property type="evidence" value="ECO:0007669"/>
    <property type="project" value="TreeGrafter"/>
</dbReference>
<dbReference type="FunFam" id="1.25.40.10:FF:000639">
    <property type="entry name" value="Pre-mRNA-splicing factor CLF1"/>
    <property type="match status" value="1"/>
</dbReference>
<dbReference type="AlphaFoldDB" id="A0A427Y784"/>
<dbReference type="GO" id="GO:0000245">
    <property type="term" value="P:spliceosomal complex assembly"/>
    <property type="evidence" value="ECO:0007669"/>
    <property type="project" value="TreeGrafter"/>
</dbReference>
<evidence type="ECO:0000256" key="12">
    <source>
        <dbReference type="PROSITE-ProRule" id="PRU00339"/>
    </source>
</evidence>
<dbReference type="InterPro" id="IPR019734">
    <property type="entry name" value="TPR_rpt"/>
</dbReference>
<dbReference type="PROSITE" id="PS50005">
    <property type="entry name" value="TPR"/>
    <property type="match status" value="1"/>
</dbReference>
<evidence type="ECO:0000256" key="10">
    <source>
        <dbReference type="ARBA" id="ARBA00039167"/>
    </source>
</evidence>
<evidence type="ECO:0000256" key="7">
    <source>
        <dbReference type="ARBA" id="ARBA00023187"/>
    </source>
</evidence>
<dbReference type="GO" id="GO:0000974">
    <property type="term" value="C:Prp19 complex"/>
    <property type="evidence" value="ECO:0007669"/>
    <property type="project" value="TreeGrafter"/>
</dbReference>
<dbReference type="InterPro" id="IPR003107">
    <property type="entry name" value="HAT"/>
</dbReference>
<dbReference type="InterPro" id="IPR045075">
    <property type="entry name" value="Syf1-like"/>
</dbReference>
<name>A0A427Y784_9TREE</name>
<evidence type="ECO:0000259" key="14">
    <source>
        <dbReference type="Pfam" id="PF23233"/>
    </source>
</evidence>
<dbReference type="PANTHER" id="PTHR11246:SF3">
    <property type="entry name" value="CROOKED NECK-LIKE PROTEIN 1"/>
    <property type="match status" value="1"/>
</dbReference>
<proteinExistence type="inferred from homology"/>
<keyword evidence="5" id="KW-0747">Spliceosome</keyword>
<comment type="similarity">
    <text evidence="2">Belongs to the crooked-neck family.</text>
</comment>
<dbReference type="OrthoDB" id="541719at2759"/>
<protein>
    <recommendedName>
        <fullName evidence="10">Pre-mRNA-splicing factor CLF1</fullName>
    </recommendedName>
    <alternativeName>
        <fullName evidence="11">Pre-mRNA-splicing factor clf1</fullName>
    </alternativeName>
</protein>
<dbReference type="InterPro" id="IPR011990">
    <property type="entry name" value="TPR-like_helical_dom_sf"/>
</dbReference>
<keyword evidence="12" id="KW-0802">TPR repeat</keyword>
<gene>
    <name evidence="15" type="primary">CLF1</name>
    <name evidence="15" type="ORF">EHS25_003438</name>
</gene>
<dbReference type="InterPro" id="IPR055433">
    <property type="entry name" value="HAT_Syf1-like_N"/>
</dbReference>
<organism evidence="15 16">
    <name type="scientific">Saitozyma podzolica</name>
    <dbReference type="NCBI Taxonomy" id="1890683"/>
    <lineage>
        <taxon>Eukaryota</taxon>
        <taxon>Fungi</taxon>
        <taxon>Dikarya</taxon>
        <taxon>Basidiomycota</taxon>
        <taxon>Agaricomycotina</taxon>
        <taxon>Tremellomycetes</taxon>
        <taxon>Tremellales</taxon>
        <taxon>Trimorphomycetaceae</taxon>
        <taxon>Saitozyma</taxon>
    </lineage>
</organism>
<comment type="function">
    <text evidence="9">Involved in pre-mRNA splicing and cell cycle progression. Required for the spliceosome assembly and initiation of the DNA replication.</text>
</comment>
<feature type="compositionally biased region" description="Acidic residues" evidence="13">
    <location>
        <begin position="702"/>
        <end position="722"/>
    </location>
</feature>
<dbReference type="Pfam" id="PF23233">
    <property type="entry name" value="HAT_Syf1_CNRKL1_N"/>
    <property type="match status" value="1"/>
</dbReference>
<dbReference type="Proteomes" id="UP000279259">
    <property type="component" value="Unassembled WGS sequence"/>
</dbReference>
<feature type="compositionally biased region" description="Basic and acidic residues" evidence="13">
    <location>
        <begin position="1"/>
        <end position="11"/>
    </location>
</feature>
<accession>A0A427Y784</accession>
<dbReference type="Gene3D" id="1.25.40.10">
    <property type="entry name" value="Tetratricopeptide repeat domain"/>
    <property type="match status" value="2"/>
</dbReference>
<evidence type="ECO:0000256" key="2">
    <source>
        <dbReference type="ARBA" id="ARBA00008644"/>
    </source>
</evidence>
<feature type="region of interest" description="Disordered" evidence="13">
    <location>
        <begin position="1"/>
        <end position="21"/>
    </location>
</feature>
<feature type="repeat" description="TPR" evidence="12">
    <location>
        <begin position="75"/>
        <end position="108"/>
    </location>
</feature>
<evidence type="ECO:0000256" key="9">
    <source>
        <dbReference type="ARBA" id="ARBA00037040"/>
    </source>
</evidence>
<dbReference type="GO" id="GO:0071014">
    <property type="term" value="C:post-mRNA release spliceosomal complex"/>
    <property type="evidence" value="ECO:0007669"/>
    <property type="project" value="TreeGrafter"/>
</dbReference>
<evidence type="ECO:0000256" key="1">
    <source>
        <dbReference type="ARBA" id="ARBA00004123"/>
    </source>
</evidence>
<evidence type="ECO:0000256" key="3">
    <source>
        <dbReference type="ARBA" id="ARBA00011524"/>
    </source>
</evidence>
<reference evidence="15 16" key="1">
    <citation type="submission" date="2018-11" db="EMBL/GenBank/DDBJ databases">
        <title>Genome sequence of Saitozyma podzolica DSM 27192.</title>
        <authorList>
            <person name="Aliyu H."/>
            <person name="Gorte O."/>
            <person name="Ochsenreither K."/>
        </authorList>
    </citation>
    <scope>NUCLEOTIDE SEQUENCE [LARGE SCALE GENOMIC DNA]</scope>
    <source>
        <strain evidence="15 16">DSM 27192</strain>
    </source>
</reference>
<evidence type="ECO:0000313" key="16">
    <source>
        <dbReference type="Proteomes" id="UP000279259"/>
    </source>
</evidence>
<evidence type="ECO:0000256" key="4">
    <source>
        <dbReference type="ARBA" id="ARBA00022664"/>
    </source>
</evidence>
<keyword evidence="16" id="KW-1185">Reference proteome</keyword>
<dbReference type="SUPFAM" id="SSF48452">
    <property type="entry name" value="TPR-like"/>
    <property type="match status" value="1"/>
</dbReference>
<comment type="subcellular location">
    <subcellularLocation>
        <location evidence="1">Nucleus</location>
    </subcellularLocation>
</comment>
<keyword evidence="7" id="KW-0508">mRNA splicing</keyword>
<evidence type="ECO:0000313" key="15">
    <source>
        <dbReference type="EMBL" id="RSH86951.1"/>
    </source>
</evidence>
<keyword evidence="4" id="KW-0507">mRNA processing</keyword>
<keyword evidence="8" id="KW-0539">Nucleus</keyword>
<evidence type="ECO:0000256" key="13">
    <source>
        <dbReference type="SAM" id="MobiDB-lite"/>
    </source>
</evidence>
<dbReference type="GO" id="GO:0071011">
    <property type="term" value="C:precatalytic spliceosome"/>
    <property type="evidence" value="ECO:0007669"/>
    <property type="project" value="TreeGrafter"/>
</dbReference>
<evidence type="ECO:0000256" key="11">
    <source>
        <dbReference type="ARBA" id="ARBA00070631"/>
    </source>
</evidence>
<feature type="region of interest" description="Disordered" evidence="13">
    <location>
        <begin position="685"/>
        <end position="737"/>
    </location>
</feature>
<evidence type="ECO:0000256" key="8">
    <source>
        <dbReference type="ARBA" id="ARBA00023242"/>
    </source>
</evidence>
<feature type="domain" description="Pre-mRNA-splicing factor Syf1-like N-terminal HAT-repeats" evidence="14">
    <location>
        <begin position="62"/>
        <end position="207"/>
    </location>
</feature>
<dbReference type="PANTHER" id="PTHR11246">
    <property type="entry name" value="PRE-MRNA SPLICING FACTOR"/>
    <property type="match status" value="1"/>
</dbReference>
<dbReference type="SMART" id="SM00386">
    <property type="entry name" value="HAT"/>
    <property type="match status" value="14"/>
</dbReference>
<comment type="caution">
    <text evidence="15">The sequence shown here is derived from an EMBL/GenBank/DDBJ whole genome shotgun (WGS) entry which is preliminary data.</text>
</comment>
<evidence type="ECO:0000256" key="5">
    <source>
        <dbReference type="ARBA" id="ARBA00022728"/>
    </source>
</evidence>
<dbReference type="STRING" id="1890683.A0A427Y784"/>